<keyword evidence="2" id="KW-0430">Lectin</keyword>
<protein>
    <recommendedName>
        <fullName evidence="2">Polypeptide N-acetylgalactosaminyltransferase</fullName>
        <ecNumber evidence="2">2.4.1.-</ecNumber>
    </recommendedName>
    <alternativeName>
        <fullName evidence="2">Protein-UDP acetylgalactosaminyltransferase</fullName>
    </alternativeName>
</protein>
<dbReference type="EMBL" id="CP045907">
    <property type="protein sequence ID" value="QQP35669.1"/>
    <property type="molecule type" value="Genomic_DNA"/>
</dbReference>
<comment type="similarity">
    <text evidence="2">Belongs to the glycosyltransferase 2 family. GalNAc-T subfamily.</text>
</comment>
<dbReference type="GO" id="GO:0030246">
    <property type="term" value="F:carbohydrate binding"/>
    <property type="evidence" value="ECO:0007669"/>
    <property type="project" value="UniProtKB-KW"/>
</dbReference>
<comment type="cofactor">
    <cofactor evidence="2">
        <name>Mn(2+)</name>
        <dbReference type="ChEBI" id="CHEBI:29035"/>
    </cofactor>
</comment>
<keyword evidence="1 2" id="KW-1015">Disulfide bond</keyword>
<dbReference type="Proteomes" id="UP000595437">
    <property type="component" value="Chromosome 18"/>
</dbReference>
<reference evidence="6" key="1">
    <citation type="submission" date="2021-01" db="EMBL/GenBank/DDBJ databases">
        <title>Caligus Genome Assembly.</title>
        <authorList>
            <person name="Gallardo-Escarate C."/>
        </authorList>
    </citation>
    <scope>NUCLEOTIDE SEQUENCE [LARGE SCALE GENOMIC DNA]</scope>
</reference>
<dbReference type="SUPFAM" id="SSF53448">
    <property type="entry name" value="Nucleotide-diphospho-sugar transferases"/>
    <property type="match status" value="1"/>
</dbReference>
<name>A0A7T8GPU1_CALRO</name>
<evidence type="ECO:0000256" key="2">
    <source>
        <dbReference type="RuleBase" id="RU361242"/>
    </source>
</evidence>
<accession>A0A7T8GPU1</accession>
<organism evidence="5 6">
    <name type="scientific">Caligus rogercresseyi</name>
    <name type="common">Sea louse</name>
    <dbReference type="NCBI Taxonomy" id="217165"/>
    <lineage>
        <taxon>Eukaryota</taxon>
        <taxon>Metazoa</taxon>
        <taxon>Ecdysozoa</taxon>
        <taxon>Arthropoda</taxon>
        <taxon>Crustacea</taxon>
        <taxon>Multicrustacea</taxon>
        <taxon>Hexanauplia</taxon>
        <taxon>Copepoda</taxon>
        <taxon>Siphonostomatoida</taxon>
        <taxon>Caligidae</taxon>
        <taxon>Caligus</taxon>
    </lineage>
</organism>
<feature type="region of interest" description="Disordered" evidence="3">
    <location>
        <begin position="274"/>
        <end position="295"/>
    </location>
</feature>
<feature type="non-terminal residue" evidence="5">
    <location>
        <position position="333"/>
    </location>
</feature>
<dbReference type="AlphaFoldDB" id="A0A7T8GPU1"/>
<dbReference type="PANTHER" id="PTHR11675">
    <property type="entry name" value="N-ACETYLGALACTOSAMINYLTRANSFERASE"/>
    <property type="match status" value="1"/>
</dbReference>
<feature type="compositionally biased region" description="Polar residues" evidence="3">
    <location>
        <begin position="280"/>
        <end position="289"/>
    </location>
</feature>
<dbReference type="InterPro" id="IPR001173">
    <property type="entry name" value="Glyco_trans_2-like"/>
</dbReference>
<sequence>ELLAEIILVDDASNKTFLGEPLKDHMKANCRVPHRILRLKERSGLIAARLLGAKAATRGKVLIFLDAHCEPLLARIREDPSHVVCPVIDIISDDNFGYVRSFTSLSVVHHGHSEMEILKEIPRPPTRRLLWPADSFAMDRDYFYSMGSYDGGMTFGAGRTWSCPSASGAAPVCRDLSLFPRGHVFRKASGVGKVLNANIARVARVWMDEYKDFYFRVNPSAGAIQVNVEERAQLRKRLGCKSFSWFLKNVWPQHFFPTPQRFFGRMVHSNSGKCIKRPLNSPNQSQNSGPAHVSECKGGFSTPELMILSENGYIMTDESVCLDSLSAEEESSK</sequence>
<dbReference type="GO" id="GO:0006493">
    <property type="term" value="P:protein O-linked glycosylation"/>
    <property type="evidence" value="ECO:0007669"/>
    <property type="project" value="TreeGrafter"/>
</dbReference>
<proteinExistence type="inferred from homology"/>
<dbReference type="GO" id="GO:0004653">
    <property type="term" value="F:polypeptide N-acetylgalactosaminyltransferase activity"/>
    <property type="evidence" value="ECO:0007669"/>
    <property type="project" value="TreeGrafter"/>
</dbReference>
<dbReference type="SUPFAM" id="SSF50370">
    <property type="entry name" value="Ricin B-like lectins"/>
    <property type="match status" value="1"/>
</dbReference>
<evidence type="ECO:0000256" key="3">
    <source>
        <dbReference type="SAM" id="MobiDB-lite"/>
    </source>
</evidence>
<evidence type="ECO:0000313" key="5">
    <source>
        <dbReference type="EMBL" id="QQP35669.1"/>
    </source>
</evidence>
<dbReference type="Gene3D" id="3.90.550.10">
    <property type="entry name" value="Spore Coat Polysaccharide Biosynthesis Protein SpsA, Chain A"/>
    <property type="match status" value="1"/>
</dbReference>
<gene>
    <name evidence="5" type="ORF">FKW44_023955</name>
</gene>
<keyword evidence="2" id="KW-0464">Manganese</keyword>
<keyword evidence="2 5" id="KW-0808">Transferase</keyword>
<evidence type="ECO:0000259" key="4">
    <source>
        <dbReference type="Pfam" id="PF00535"/>
    </source>
</evidence>
<dbReference type="InterPro" id="IPR035992">
    <property type="entry name" value="Ricin_B-like_lectins"/>
</dbReference>
<dbReference type="Pfam" id="PF00535">
    <property type="entry name" value="Glycos_transf_2"/>
    <property type="match status" value="1"/>
</dbReference>
<evidence type="ECO:0000313" key="6">
    <source>
        <dbReference type="Proteomes" id="UP000595437"/>
    </source>
</evidence>
<comment type="subcellular location">
    <subcellularLocation>
        <location evidence="2">Golgi apparatus membrane</location>
        <topology evidence="2">Single-pass type II membrane protein</topology>
    </subcellularLocation>
</comment>
<dbReference type="UniPathway" id="UPA00378"/>
<dbReference type="PANTHER" id="PTHR11675:SF118">
    <property type="entry name" value="POLYPEPTIDE N-ACETYLGALACTOSAMINYLTRANSFERASE 3"/>
    <property type="match status" value="1"/>
</dbReference>
<comment type="pathway">
    <text evidence="2">Protein modification; protein glycosylation.</text>
</comment>
<evidence type="ECO:0000256" key="1">
    <source>
        <dbReference type="ARBA" id="ARBA00023157"/>
    </source>
</evidence>
<keyword evidence="2" id="KW-0328">Glycosyltransferase</keyword>
<keyword evidence="6" id="KW-1185">Reference proteome</keyword>
<keyword evidence="2" id="KW-0333">Golgi apparatus</keyword>
<dbReference type="InterPro" id="IPR029044">
    <property type="entry name" value="Nucleotide-diphossugar_trans"/>
</dbReference>
<feature type="domain" description="Glycosyltransferase 2-like" evidence="4">
    <location>
        <begin position="4"/>
        <end position="102"/>
    </location>
</feature>
<feature type="non-terminal residue" evidence="5">
    <location>
        <position position="1"/>
    </location>
</feature>
<dbReference type="OrthoDB" id="330637at2759"/>
<dbReference type="GO" id="GO:0000139">
    <property type="term" value="C:Golgi membrane"/>
    <property type="evidence" value="ECO:0007669"/>
    <property type="project" value="UniProtKB-SubCell"/>
</dbReference>
<dbReference type="EC" id="2.4.1.-" evidence="2"/>